<feature type="compositionally biased region" description="Basic and acidic residues" evidence="5">
    <location>
        <begin position="1156"/>
        <end position="1167"/>
    </location>
</feature>
<reference evidence="9" key="1">
    <citation type="journal article" date="2013" name="Nature">
        <title>Draft genome of the wheat A-genome progenitor Triticum urartu.</title>
        <authorList>
            <person name="Ling H.Q."/>
            <person name="Zhao S."/>
            <person name="Liu D."/>
            <person name="Wang J."/>
            <person name="Sun H."/>
            <person name="Zhang C."/>
            <person name="Fan H."/>
            <person name="Li D."/>
            <person name="Dong L."/>
            <person name="Tao Y."/>
            <person name="Gao C."/>
            <person name="Wu H."/>
            <person name="Li Y."/>
            <person name="Cui Y."/>
            <person name="Guo X."/>
            <person name="Zheng S."/>
            <person name="Wang B."/>
            <person name="Yu K."/>
            <person name="Liang Q."/>
            <person name="Yang W."/>
            <person name="Lou X."/>
            <person name="Chen J."/>
            <person name="Feng M."/>
            <person name="Jian J."/>
            <person name="Zhang X."/>
            <person name="Luo G."/>
            <person name="Jiang Y."/>
            <person name="Liu J."/>
            <person name="Wang Z."/>
            <person name="Sha Y."/>
            <person name="Zhang B."/>
            <person name="Wu H."/>
            <person name="Tang D."/>
            <person name="Shen Q."/>
            <person name="Xue P."/>
            <person name="Zou S."/>
            <person name="Wang X."/>
            <person name="Liu X."/>
            <person name="Wang F."/>
            <person name="Yang Y."/>
            <person name="An X."/>
            <person name="Dong Z."/>
            <person name="Zhang K."/>
            <person name="Zhang X."/>
            <person name="Luo M.C."/>
            <person name="Dvorak J."/>
            <person name="Tong Y."/>
            <person name="Wang J."/>
            <person name="Yang H."/>
            <person name="Li Z."/>
            <person name="Wang D."/>
            <person name="Zhang A."/>
            <person name="Wang J."/>
        </authorList>
    </citation>
    <scope>NUCLEOTIDE SEQUENCE</scope>
    <source>
        <strain evidence="9">cv. G1812</strain>
    </source>
</reference>
<dbReference type="SMART" id="SM00249">
    <property type="entry name" value="PHD"/>
    <property type="match status" value="4"/>
</dbReference>
<dbReference type="KEGG" id="tua:125525736"/>
<organism evidence="8 9">
    <name type="scientific">Triticum urartu</name>
    <name type="common">Red wild einkorn</name>
    <name type="synonym">Crithodium urartu</name>
    <dbReference type="NCBI Taxonomy" id="4572"/>
    <lineage>
        <taxon>Eukaryota</taxon>
        <taxon>Viridiplantae</taxon>
        <taxon>Streptophyta</taxon>
        <taxon>Embryophyta</taxon>
        <taxon>Tracheophyta</taxon>
        <taxon>Spermatophyta</taxon>
        <taxon>Magnoliopsida</taxon>
        <taxon>Liliopsida</taxon>
        <taxon>Poales</taxon>
        <taxon>Poaceae</taxon>
        <taxon>BOP clade</taxon>
        <taxon>Pooideae</taxon>
        <taxon>Triticodae</taxon>
        <taxon>Triticeae</taxon>
        <taxon>Triticinae</taxon>
        <taxon>Triticum</taxon>
    </lineage>
</organism>
<evidence type="ECO:0000256" key="4">
    <source>
        <dbReference type="PROSITE-ProRule" id="PRU00146"/>
    </source>
</evidence>
<dbReference type="GO" id="GO:0008270">
    <property type="term" value="F:zinc ion binding"/>
    <property type="evidence" value="ECO:0007669"/>
    <property type="project" value="UniProtKB-KW"/>
</dbReference>
<gene>
    <name evidence="8" type="primary">LOC125525736</name>
</gene>
<dbReference type="InterPro" id="IPR013083">
    <property type="entry name" value="Znf_RING/FYVE/PHD"/>
</dbReference>
<reference evidence="8" key="2">
    <citation type="submission" date="2018-03" db="EMBL/GenBank/DDBJ databases">
        <title>The Triticum urartu genome reveals the dynamic nature of wheat genome evolution.</title>
        <authorList>
            <person name="Ling H."/>
            <person name="Ma B."/>
            <person name="Shi X."/>
            <person name="Liu H."/>
            <person name="Dong L."/>
            <person name="Sun H."/>
            <person name="Cao Y."/>
            <person name="Gao Q."/>
            <person name="Zheng S."/>
            <person name="Li Y."/>
            <person name="Yu Y."/>
            <person name="Du H."/>
            <person name="Qi M."/>
            <person name="Li Y."/>
            <person name="Yu H."/>
            <person name="Cui Y."/>
            <person name="Wang N."/>
            <person name="Chen C."/>
            <person name="Wu H."/>
            <person name="Zhao Y."/>
            <person name="Zhang J."/>
            <person name="Li Y."/>
            <person name="Zhou W."/>
            <person name="Zhang B."/>
            <person name="Hu W."/>
            <person name="Eijk M."/>
            <person name="Tang J."/>
            <person name="Witsenboer H."/>
            <person name="Zhao S."/>
            <person name="Li Z."/>
            <person name="Zhang A."/>
            <person name="Wang D."/>
            <person name="Liang C."/>
        </authorList>
    </citation>
    <scope>NUCLEOTIDE SEQUENCE [LARGE SCALE GENOMIC DNA]</scope>
    <source>
        <strain evidence="8">cv. G1812</strain>
    </source>
</reference>
<feature type="compositionally biased region" description="Basic and acidic residues" evidence="5">
    <location>
        <begin position="1363"/>
        <end position="1384"/>
    </location>
</feature>
<feature type="compositionally biased region" description="Polar residues" evidence="5">
    <location>
        <begin position="1387"/>
        <end position="1396"/>
    </location>
</feature>
<dbReference type="EnsemblPlants" id="TuG1812G0700001791.01.T03">
    <property type="protein sequence ID" value="TuG1812G0700001791.01.T03"/>
    <property type="gene ID" value="TuG1812G0700001791.01"/>
</dbReference>
<evidence type="ECO:0000256" key="5">
    <source>
        <dbReference type="SAM" id="MobiDB-lite"/>
    </source>
</evidence>
<name>A0A8R7R080_TRIUA</name>
<dbReference type="InterPro" id="IPR042011">
    <property type="entry name" value="ATX3/4/5_PHD"/>
</dbReference>
<feature type="region of interest" description="Disordered" evidence="5">
    <location>
        <begin position="1222"/>
        <end position="1427"/>
    </location>
</feature>
<dbReference type="Proteomes" id="UP000015106">
    <property type="component" value="Chromosome 7"/>
</dbReference>
<evidence type="ECO:0000259" key="6">
    <source>
        <dbReference type="PROSITE" id="PS50016"/>
    </source>
</evidence>
<dbReference type="PROSITE" id="PS01359">
    <property type="entry name" value="ZF_PHD_1"/>
    <property type="match status" value="1"/>
</dbReference>
<feature type="compositionally biased region" description="Polar residues" evidence="5">
    <location>
        <begin position="1138"/>
        <end position="1151"/>
    </location>
</feature>
<dbReference type="Gramene" id="TuG1812G0700001791.01.T03">
    <property type="protein sequence ID" value="TuG1812G0700001791.01.T03"/>
    <property type="gene ID" value="TuG1812G0700001791.01"/>
</dbReference>
<dbReference type="CDD" id="cd15495">
    <property type="entry name" value="PHD_ATX3_4_5_like"/>
    <property type="match status" value="1"/>
</dbReference>
<dbReference type="RefSeq" id="XP_048546697.1">
    <property type="nucleotide sequence ID" value="XM_048690740.1"/>
</dbReference>
<dbReference type="CDD" id="cd15489">
    <property type="entry name" value="PHD_SF"/>
    <property type="match status" value="1"/>
</dbReference>
<accession>A0A8R7R080</accession>
<protein>
    <submittedName>
        <fullName evidence="8">Uncharacterized protein</fullName>
    </submittedName>
</protein>
<feature type="region of interest" description="Disordered" evidence="5">
    <location>
        <begin position="1"/>
        <end position="23"/>
    </location>
</feature>
<dbReference type="InterPro" id="IPR019787">
    <property type="entry name" value="Znf_PHD-finger"/>
</dbReference>
<dbReference type="InterPro" id="IPR001965">
    <property type="entry name" value="Znf_PHD"/>
</dbReference>
<dbReference type="GeneID" id="125525736"/>
<dbReference type="InterPro" id="IPR019786">
    <property type="entry name" value="Zinc_finger_PHD-type_CS"/>
</dbReference>
<feature type="domain" description="PHD-type" evidence="7">
    <location>
        <begin position="952"/>
        <end position="1061"/>
    </location>
</feature>
<dbReference type="Gene3D" id="3.30.40.10">
    <property type="entry name" value="Zinc/RING finger domain, C3HC4 (zinc finger)"/>
    <property type="match status" value="3"/>
</dbReference>
<feature type="region of interest" description="Disordered" evidence="5">
    <location>
        <begin position="1133"/>
        <end position="1200"/>
    </location>
</feature>
<dbReference type="Pfam" id="PF13831">
    <property type="entry name" value="PHD_2"/>
    <property type="match status" value="2"/>
</dbReference>
<dbReference type="OrthoDB" id="20839at2759"/>
<keyword evidence="2 4" id="KW-0863">Zinc-finger</keyword>
<dbReference type="InterPro" id="IPR050701">
    <property type="entry name" value="Histone_Mod_Regulator"/>
</dbReference>
<keyword evidence="3" id="KW-0862">Zinc</keyword>
<proteinExistence type="predicted"/>
<evidence type="ECO:0000313" key="9">
    <source>
        <dbReference type="Proteomes" id="UP000015106"/>
    </source>
</evidence>
<dbReference type="SUPFAM" id="SSF57903">
    <property type="entry name" value="FYVE/PHD zinc finger"/>
    <property type="match status" value="2"/>
</dbReference>
<sequence length="1427" mass="157548">MRRKHKKAQPPDPAAAVEQPKARSNAFWDRMEPYFRDMTLQDLEMAEPKPLSSSNWLDPCLLVPFVGSGKEVLRRHVDPSDVAVVAENSSSNSIEVENGMVHSKHDPHESSDFVWNSAELVNSNGASRDHCERDMQEVILHQDEQPVVIELDPGKRDGVVLPGLSQNPDSSLSWLLGARGRAVLTSERPNKKRKLLGADAGLEQLVVLPPLEGDSCSKCDVCCLGESDAASNRMLQCNRCKVSVHQKCYGVQVEPDGYWMCALCERRLTQSDAGRIAFMPCVLCSTEKGALKPVKCEPGGIANGGNLNFAHLFCSLWSPEVFVEDMDSMEPITNIEDIPEKRTKMVCTICKIMRGACVRCSHGTCRACFHPICAREKKHQMEIWGKSGLKNVELRIFCSKHSRVRGISSVHHVNGFAEQDTAQVGLDDENFAQIRSKRKSKDKFMNFTSMSSSLSSQNKAQTTELVTSTCAVRATESQQVQCTNMVVDQPTGAGNLVSSSGDVSTFLRKLIDQGKVSVGDIQSELGLSSESLEAALVPETSTFSPGLKLKIIKLLQNSIHVPSVQVKSLKEGSVAPEGPLDRSEIKNVTDSQLGSELEEGISSFDHCFPDGDKANKDTDSVENCVHTCHDGGDDHISRQPFLTIDGHDYYIHPSIETMLQNLCDHIPNQNKQAEHYHVGELSYPPHDQNLGGSPTKLEQLTDIVAVDQASKADSLGILEHSPHDEIEGEIVYLQSRLLNDVAAVNQRYEDLMPKVVQSLPQEMDSSNKRKWDHIIVNQFLRDIREAKKRGNTERRHKEAQAILAATAPIAAPTSKDVNIRKETENDAVPVKQESITKVHAGSLRISQLTSLPQTKDPSFSNSKVSADTNFGIFDLAKFSKKNGLPCDVCMRRETVLNRVFLCSSCKAAVHLDCYQSRTNPTGPWKCERCQEMLSDAVVSDSQSDCSGSKSWLVQCGLCHGTSGSLRKTTNGQWVHAFCAEWLLENSFKRGQCNPVDGMEGLLKGKDTCSICQHNVGTCLKCSTVGCQVTFHPACARDAGLYMNTKKFGSLWQHKAYCSNHSIEQKKVDSQQYGPAEVKIMKQMRVELERLRLLCERVVKREKEKKELLVCEHDILAVKRDYVAFSMRASCYTPAPGASSESATTSVNNNSYGGKRQRSDDITMRSDDVTVDSTIPRKHTIRFPVHSKDTDRNTADSSTSTISYKRKLDDVESLALKNLQERAATAMQKSEDGETKSTDNAMQKSEDGETKSTDNAMQKSEDGETKSTDNALQKSEDGETKSTDNALQKSEDGETKSTDNALQKSEDGETKSTDNALQKSEDGETKSTDNALQKSEDGETKSTDNALQKSEDGETKSTDNALQKSEDGETKSADKKHEETAKKEPAITSDQAVSQKQHPPKRLVYTRRGSSKKKQRNQDVVVQGPVGG</sequence>
<keyword evidence="1" id="KW-0479">Metal-binding</keyword>
<evidence type="ECO:0000256" key="2">
    <source>
        <dbReference type="ARBA" id="ARBA00022771"/>
    </source>
</evidence>
<evidence type="ECO:0000313" key="8">
    <source>
        <dbReference type="EnsemblPlants" id="TuG1812G0700001791.01.T03"/>
    </source>
</evidence>
<dbReference type="GO" id="GO:0006357">
    <property type="term" value="P:regulation of transcription by RNA polymerase II"/>
    <property type="evidence" value="ECO:0007669"/>
    <property type="project" value="TreeGrafter"/>
</dbReference>
<feature type="domain" description="PHD-type" evidence="6">
    <location>
        <begin position="216"/>
        <end position="267"/>
    </location>
</feature>
<reference evidence="8" key="3">
    <citation type="submission" date="2022-06" db="UniProtKB">
        <authorList>
            <consortium name="EnsemblPlants"/>
        </authorList>
    </citation>
    <scope>IDENTIFICATION</scope>
</reference>
<dbReference type="PROSITE" id="PS50016">
    <property type="entry name" value="ZF_PHD_2"/>
    <property type="match status" value="2"/>
</dbReference>
<dbReference type="PROSITE" id="PS51805">
    <property type="entry name" value="EPHD"/>
    <property type="match status" value="2"/>
</dbReference>
<dbReference type="PANTHER" id="PTHR13793">
    <property type="entry name" value="PHD FINGER PROTEINS"/>
    <property type="match status" value="1"/>
</dbReference>
<dbReference type="InterPro" id="IPR034732">
    <property type="entry name" value="EPHD"/>
</dbReference>
<dbReference type="CDD" id="cd15571">
    <property type="entry name" value="ePHD"/>
    <property type="match status" value="1"/>
</dbReference>
<feature type="domain" description="PHD-type" evidence="7">
    <location>
        <begin position="278"/>
        <end position="402"/>
    </location>
</feature>
<evidence type="ECO:0000256" key="1">
    <source>
        <dbReference type="ARBA" id="ARBA00022723"/>
    </source>
</evidence>
<dbReference type="PANTHER" id="PTHR13793:SF131">
    <property type="entry name" value="PHD-FINGER DOMAIN CONTAINING PROTEIN FAMILY-RELATED"/>
    <property type="match status" value="1"/>
</dbReference>
<evidence type="ECO:0000256" key="3">
    <source>
        <dbReference type="ARBA" id="ARBA00022833"/>
    </source>
</evidence>
<evidence type="ECO:0000259" key="7">
    <source>
        <dbReference type="PROSITE" id="PS51805"/>
    </source>
</evidence>
<dbReference type="InterPro" id="IPR011011">
    <property type="entry name" value="Znf_FYVE_PHD"/>
</dbReference>
<dbReference type="Pfam" id="PF13832">
    <property type="entry name" value="zf-HC5HC2H_2"/>
    <property type="match status" value="2"/>
</dbReference>
<keyword evidence="9" id="KW-1185">Reference proteome</keyword>
<feature type="compositionally biased region" description="Basic residues" evidence="5">
    <location>
        <begin position="1397"/>
        <end position="1414"/>
    </location>
</feature>
<feature type="domain" description="PHD-type" evidence="6">
    <location>
        <begin position="883"/>
        <end position="932"/>
    </location>
</feature>